<dbReference type="OrthoDB" id="4741753at2"/>
<protein>
    <recommendedName>
        <fullName evidence="3">Mce/MlaD domain-containing protein</fullName>
    </recommendedName>
</protein>
<feature type="transmembrane region" description="Helical" evidence="2">
    <location>
        <begin position="12"/>
        <end position="33"/>
    </location>
</feature>
<reference evidence="5" key="1">
    <citation type="submission" date="2019-06" db="EMBL/GenBank/DDBJ databases">
        <title>Gordonia isolated from sludge of a wastewater treatment plant.</title>
        <authorList>
            <person name="Tamura T."/>
            <person name="Aoyama K."/>
            <person name="Kang Y."/>
            <person name="Saito S."/>
            <person name="Akiyama N."/>
            <person name="Yazawa K."/>
            <person name="Gonoi T."/>
            <person name="Mikami Y."/>
        </authorList>
    </citation>
    <scope>NUCLEOTIDE SEQUENCE [LARGE SCALE GENOMIC DNA]</scope>
    <source>
        <strain evidence="5">NBRC 107696</strain>
    </source>
</reference>
<evidence type="ECO:0000259" key="3">
    <source>
        <dbReference type="Pfam" id="PF02470"/>
    </source>
</evidence>
<dbReference type="InterPro" id="IPR003399">
    <property type="entry name" value="Mce/MlaD"/>
</dbReference>
<sequence>MTGLKDRAPTGTLQFLVFLVISAIVIPVGVGFISGPEGVSGTITLRATMTDAFGLTEGTGVTLRGVDIGTVSSSRLGPAGAEIELRVRGDVKIPRDSFMQVTMASMAGIQSVDVIPAAAGGPYLGDGDTIAAPADRQPMQMDQIIGQAAVVMRSIRSGSISTLVGELNAAFGDDDSLAKLVSNGAVLGRLVRSNAPLLRGLLGDFLDVLDAMGDTTSSFETGMKTAASFTDQLDSQQPVFVYLLDHSPAGLRKAQDLFDEYRGTFGGVLANLVTVAPIIANRDDALRTGLQTIPQGLLDLRSIVKNGRADFALIGTQGPVCMYYDEPRRAVGDLTPSNPNLTRYCPPGNGYGQRGAVNAPRPDGLGTADFKDPGKPSGPVAVDDPVLVPDGAELLQQWRELLERSRHGN</sequence>
<dbReference type="AlphaFoldDB" id="A0A7I9V699"/>
<evidence type="ECO:0000313" key="4">
    <source>
        <dbReference type="EMBL" id="GEE00898.1"/>
    </source>
</evidence>
<dbReference type="RefSeq" id="WP_161894769.1">
    <property type="nucleotide sequence ID" value="NZ_BJOV01000003.1"/>
</dbReference>
<comment type="caution">
    <text evidence="4">The sequence shown here is derived from an EMBL/GenBank/DDBJ whole genome shotgun (WGS) entry which is preliminary data.</text>
</comment>
<name>A0A7I9V699_9ACTN</name>
<evidence type="ECO:0000256" key="1">
    <source>
        <dbReference type="SAM" id="MobiDB-lite"/>
    </source>
</evidence>
<feature type="domain" description="Mce/MlaD" evidence="3">
    <location>
        <begin position="42"/>
        <end position="116"/>
    </location>
</feature>
<dbReference type="PANTHER" id="PTHR33371:SF16">
    <property type="entry name" value="MCE-FAMILY PROTEIN MCE3F"/>
    <property type="match status" value="1"/>
</dbReference>
<evidence type="ECO:0000313" key="5">
    <source>
        <dbReference type="Proteomes" id="UP000444960"/>
    </source>
</evidence>
<evidence type="ECO:0000256" key="2">
    <source>
        <dbReference type="SAM" id="Phobius"/>
    </source>
</evidence>
<keyword evidence="5" id="KW-1185">Reference proteome</keyword>
<dbReference type="Pfam" id="PF02470">
    <property type="entry name" value="MlaD"/>
    <property type="match status" value="1"/>
</dbReference>
<organism evidence="4 5">
    <name type="scientific">Gordonia spumicola</name>
    <dbReference type="NCBI Taxonomy" id="589161"/>
    <lineage>
        <taxon>Bacteria</taxon>
        <taxon>Bacillati</taxon>
        <taxon>Actinomycetota</taxon>
        <taxon>Actinomycetes</taxon>
        <taxon>Mycobacteriales</taxon>
        <taxon>Gordoniaceae</taxon>
        <taxon>Gordonia</taxon>
    </lineage>
</organism>
<keyword evidence="2" id="KW-0812">Transmembrane</keyword>
<proteinExistence type="predicted"/>
<accession>A0A7I9V699</accession>
<keyword evidence="2" id="KW-0472">Membrane</keyword>
<dbReference type="EMBL" id="BJOV01000003">
    <property type="protein sequence ID" value="GEE00898.1"/>
    <property type="molecule type" value="Genomic_DNA"/>
</dbReference>
<dbReference type="PANTHER" id="PTHR33371">
    <property type="entry name" value="INTERMEMBRANE PHOSPHOLIPID TRANSPORT SYSTEM BINDING PROTEIN MLAD-RELATED"/>
    <property type="match status" value="1"/>
</dbReference>
<keyword evidence="2" id="KW-1133">Transmembrane helix</keyword>
<gene>
    <name evidence="4" type="ORF">nbrc107696_13440</name>
</gene>
<dbReference type="GO" id="GO:0005576">
    <property type="term" value="C:extracellular region"/>
    <property type="evidence" value="ECO:0007669"/>
    <property type="project" value="TreeGrafter"/>
</dbReference>
<feature type="region of interest" description="Disordered" evidence="1">
    <location>
        <begin position="348"/>
        <end position="386"/>
    </location>
</feature>
<dbReference type="InterPro" id="IPR052336">
    <property type="entry name" value="MlaD_Phospholipid_Transporter"/>
</dbReference>
<dbReference type="Proteomes" id="UP000444960">
    <property type="component" value="Unassembled WGS sequence"/>
</dbReference>